<name>A0A9N8VMK5_9GLOM</name>
<dbReference type="AlphaFoldDB" id="A0A9N8VMK5"/>
<dbReference type="InterPro" id="IPR002156">
    <property type="entry name" value="RNaseH_domain"/>
</dbReference>
<evidence type="ECO:0000256" key="10">
    <source>
        <dbReference type="SAM" id="MobiDB-lite"/>
    </source>
</evidence>
<keyword evidence="7" id="KW-0255">Endonuclease</keyword>
<dbReference type="Gene3D" id="3.30.420.10">
    <property type="entry name" value="Ribonuclease H-like superfamily/Ribonuclease H"/>
    <property type="match status" value="1"/>
</dbReference>
<evidence type="ECO:0000256" key="6">
    <source>
        <dbReference type="ARBA" id="ARBA00022723"/>
    </source>
</evidence>
<evidence type="ECO:0000256" key="3">
    <source>
        <dbReference type="ARBA" id="ARBA00005300"/>
    </source>
</evidence>
<evidence type="ECO:0000256" key="1">
    <source>
        <dbReference type="ARBA" id="ARBA00000077"/>
    </source>
</evidence>
<proteinExistence type="inferred from homology"/>
<dbReference type="OrthoDB" id="128665at2759"/>
<dbReference type="GO" id="GO:0043137">
    <property type="term" value="P:DNA replication, removal of RNA primer"/>
    <property type="evidence" value="ECO:0007669"/>
    <property type="project" value="TreeGrafter"/>
</dbReference>
<dbReference type="InterPro" id="IPR037056">
    <property type="entry name" value="RNase_H1_N_sf"/>
</dbReference>
<keyword evidence="5" id="KW-0540">Nuclease</keyword>
<evidence type="ECO:0000256" key="8">
    <source>
        <dbReference type="ARBA" id="ARBA00022801"/>
    </source>
</evidence>
<dbReference type="FunFam" id="3.40.970.10:FF:000001">
    <property type="entry name" value="Ribonuclease H1"/>
    <property type="match status" value="1"/>
</dbReference>
<dbReference type="GO" id="GO:0004523">
    <property type="term" value="F:RNA-DNA hybrid ribonuclease activity"/>
    <property type="evidence" value="ECO:0007669"/>
    <property type="project" value="UniProtKB-EC"/>
</dbReference>
<gene>
    <name evidence="12" type="ORF">AGERDE_LOCUS2194</name>
</gene>
<evidence type="ECO:0000256" key="5">
    <source>
        <dbReference type="ARBA" id="ARBA00022722"/>
    </source>
</evidence>
<comment type="similarity">
    <text evidence="3">Belongs to the RNase H family.</text>
</comment>
<reference evidence="12" key="1">
    <citation type="submission" date="2021-06" db="EMBL/GenBank/DDBJ databases">
        <authorList>
            <person name="Kallberg Y."/>
            <person name="Tangrot J."/>
            <person name="Rosling A."/>
        </authorList>
    </citation>
    <scope>NUCLEOTIDE SEQUENCE</scope>
    <source>
        <strain evidence="12">MT106</strain>
    </source>
</reference>
<feature type="domain" description="RNase H type-1" evidence="11">
    <location>
        <begin position="106"/>
        <end position="254"/>
    </location>
</feature>
<evidence type="ECO:0000256" key="4">
    <source>
        <dbReference type="ARBA" id="ARBA00012180"/>
    </source>
</evidence>
<dbReference type="CDD" id="cd09280">
    <property type="entry name" value="RNase_HI_eukaryote_like"/>
    <property type="match status" value="1"/>
</dbReference>
<dbReference type="InterPro" id="IPR009027">
    <property type="entry name" value="Ribosomal_bL9/RNase_H1_N"/>
</dbReference>
<evidence type="ECO:0000313" key="12">
    <source>
        <dbReference type="EMBL" id="CAG8459870.1"/>
    </source>
</evidence>
<dbReference type="Pfam" id="PF01693">
    <property type="entry name" value="Cauli_VI"/>
    <property type="match status" value="1"/>
</dbReference>
<keyword evidence="13" id="KW-1185">Reference proteome</keyword>
<dbReference type="PANTHER" id="PTHR10642:SF26">
    <property type="entry name" value="RIBONUCLEASE H1"/>
    <property type="match status" value="1"/>
</dbReference>
<keyword evidence="9" id="KW-0460">Magnesium</keyword>
<evidence type="ECO:0000256" key="7">
    <source>
        <dbReference type="ARBA" id="ARBA00022759"/>
    </source>
</evidence>
<keyword evidence="8" id="KW-0378">Hydrolase</keyword>
<keyword evidence="6" id="KW-0479">Metal-binding</keyword>
<dbReference type="GO" id="GO:0046872">
    <property type="term" value="F:metal ion binding"/>
    <property type="evidence" value="ECO:0007669"/>
    <property type="project" value="UniProtKB-KW"/>
</dbReference>
<evidence type="ECO:0000256" key="2">
    <source>
        <dbReference type="ARBA" id="ARBA00001946"/>
    </source>
</evidence>
<accession>A0A9N8VMK5</accession>
<organism evidence="12 13">
    <name type="scientific">Ambispora gerdemannii</name>
    <dbReference type="NCBI Taxonomy" id="144530"/>
    <lineage>
        <taxon>Eukaryota</taxon>
        <taxon>Fungi</taxon>
        <taxon>Fungi incertae sedis</taxon>
        <taxon>Mucoromycota</taxon>
        <taxon>Glomeromycotina</taxon>
        <taxon>Glomeromycetes</taxon>
        <taxon>Archaeosporales</taxon>
        <taxon>Ambisporaceae</taxon>
        <taxon>Ambispora</taxon>
    </lineage>
</organism>
<comment type="cofactor">
    <cofactor evidence="2">
        <name>Mg(2+)</name>
        <dbReference type="ChEBI" id="CHEBI:18420"/>
    </cofactor>
</comment>
<dbReference type="GO" id="GO:0003676">
    <property type="term" value="F:nucleic acid binding"/>
    <property type="evidence" value="ECO:0007669"/>
    <property type="project" value="InterPro"/>
</dbReference>
<dbReference type="Proteomes" id="UP000789831">
    <property type="component" value="Unassembled WGS sequence"/>
</dbReference>
<dbReference type="PANTHER" id="PTHR10642">
    <property type="entry name" value="RIBONUCLEASE H1"/>
    <property type="match status" value="1"/>
</dbReference>
<dbReference type="SUPFAM" id="SSF55658">
    <property type="entry name" value="L9 N-domain-like"/>
    <property type="match status" value="1"/>
</dbReference>
<dbReference type="FunFam" id="3.30.420.10:FF:000115">
    <property type="entry name" value="Ribonuclease H"/>
    <property type="match status" value="1"/>
</dbReference>
<dbReference type="SUPFAM" id="SSF53098">
    <property type="entry name" value="Ribonuclease H-like"/>
    <property type="match status" value="1"/>
</dbReference>
<evidence type="ECO:0000256" key="9">
    <source>
        <dbReference type="ARBA" id="ARBA00022842"/>
    </source>
</evidence>
<protein>
    <recommendedName>
        <fullName evidence="4">ribonuclease H</fullName>
        <ecNumber evidence="4">3.1.26.4</ecNumber>
    </recommendedName>
</protein>
<dbReference type="InterPro" id="IPR050092">
    <property type="entry name" value="RNase_H"/>
</dbReference>
<dbReference type="Pfam" id="PF00075">
    <property type="entry name" value="RNase_H"/>
    <property type="match status" value="1"/>
</dbReference>
<comment type="caution">
    <text evidence="12">The sequence shown here is derived from an EMBL/GenBank/DDBJ whole genome shotgun (WGS) entry which is preliminary data.</text>
</comment>
<dbReference type="EMBL" id="CAJVPL010000174">
    <property type="protein sequence ID" value="CAG8459870.1"/>
    <property type="molecule type" value="Genomic_DNA"/>
</dbReference>
<dbReference type="InterPro" id="IPR036397">
    <property type="entry name" value="RNaseH_sf"/>
</dbReference>
<dbReference type="EC" id="3.1.26.4" evidence="4"/>
<dbReference type="Gene3D" id="3.40.970.10">
    <property type="entry name" value="Ribonuclease H1, N-terminal domain"/>
    <property type="match status" value="1"/>
</dbReference>
<sequence length="353" mass="39554">MPKAKSSYYAVRVGREPGIYTTWEECGQQISKFPKARYKKFGSLQEARTFMQEGRNDGEVTSSYRIPPDVPVVKDSPKQEKDEITLSNKVNNSNTQISTTREKDQEPDKLKVWTDGSALGNGRFGARAGVGVFWGANDSRNISERLPGPKQTNQRAEITAAIRALETCTDNHLTLEIKTDSQYLVKAHKSWIENWVKNGWKTATKQDVGNKDLFQRLLELIKNREGKVEITYVPGHAGVEGNEAADRLANAGALLDDVVINDNYNSNIIPKEIINEEDDEIARTEEQFNRSLDSSIASIPSPSHIISTTIKTPSSISFDQVDNTYPISEEYIDLLVKNNCISDEQLDLLKNSK</sequence>
<evidence type="ECO:0000313" key="13">
    <source>
        <dbReference type="Proteomes" id="UP000789831"/>
    </source>
</evidence>
<dbReference type="PROSITE" id="PS50879">
    <property type="entry name" value="RNASE_H_1"/>
    <property type="match status" value="1"/>
</dbReference>
<comment type="catalytic activity">
    <reaction evidence="1">
        <text>Endonucleolytic cleavage to 5'-phosphomonoester.</text>
        <dbReference type="EC" id="3.1.26.4"/>
    </reaction>
</comment>
<dbReference type="InterPro" id="IPR011320">
    <property type="entry name" value="RNase_H1_N"/>
</dbReference>
<evidence type="ECO:0000259" key="11">
    <source>
        <dbReference type="PROSITE" id="PS50879"/>
    </source>
</evidence>
<feature type="region of interest" description="Disordered" evidence="10">
    <location>
        <begin position="52"/>
        <end position="82"/>
    </location>
</feature>
<dbReference type="InterPro" id="IPR012337">
    <property type="entry name" value="RNaseH-like_sf"/>
</dbReference>